<dbReference type="GO" id="GO:0003676">
    <property type="term" value="F:nucleic acid binding"/>
    <property type="evidence" value="ECO:0007669"/>
    <property type="project" value="InterPro"/>
</dbReference>
<comment type="caution">
    <text evidence="1">The sequence shown here is derived from an EMBL/GenBank/DDBJ whole genome shotgun (WGS) entry which is preliminary data.</text>
</comment>
<dbReference type="InParanoid" id="A0A2J7RM39"/>
<dbReference type="PANTHER" id="PTHR47326">
    <property type="entry name" value="TRANSPOSABLE ELEMENT TC3 TRANSPOSASE-LIKE PROTEIN"/>
    <property type="match status" value="1"/>
</dbReference>
<dbReference type="Proteomes" id="UP000235965">
    <property type="component" value="Unassembled WGS sequence"/>
</dbReference>
<sequence length="103" mass="12269">LTGDIYLKFLQETLPELLKAVPLEVHREMWFQHDGAPAHCTEVVREYLDETFGNRWIGRGGLITWPPRSSYLTPLKIFLWGTCKAWCMRLQWRHAMILWQELQ</sequence>
<evidence type="ECO:0000313" key="1">
    <source>
        <dbReference type="EMBL" id="PNF41896.1"/>
    </source>
</evidence>
<dbReference type="Gene3D" id="3.30.420.10">
    <property type="entry name" value="Ribonuclease H-like superfamily/Ribonuclease H"/>
    <property type="match status" value="1"/>
</dbReference>
<gene>
    <name evidence="1" type="ORF">B7P43_G15539</name>
</gene>
<dbReference type="AlphaFoldDB" id="A0A2J7RM39"/>
<accession>A0A2J7RM39</accession>
<keyword evidence="2" id="KW-1185">Reference proteome</keyword>
<protein>
    <recommendedName>
        <fullName evidence="3">Tc1-like transposase DDE domain-containing protein</fullName>
    </recommendedName>
</protein>
<dbReference type="InterPro" id="IPR036397">
    <property type="entry name" value="RNaseH_sf"/>
</dbReference>
<organism evidence="1 2">
    <name type="scientific">Cryptotermes secundus</name>
    <dbReference type="NCBI Taxonomy" id="105785"/>
    <lineage>
        <taxon>Eukaryota</taxon>
        <taxon>Metazoa</taxon>
        <taxon>Ecdysozoa</taxon>
        <taxon>Arthropoda</taxon>
        <taxon>Hexapoda</taxon>
        <taxon>Insecta</taxon>
        <taxon>Pterygota</taxon>
        <taxon>Neoptera</taxon>
        <taxon>Polyneoptera</taxon>
        <taxon>Dictyoptera</taxon>
        <taxon>Blattodea</taxon>
        <taxon>Blattoidea</taxon>
        <taxon>Termitoidae</taxon>
        <taxon>Kalotermitidae</taxon>
        <taxon>Cryptotermitinae</taxon>
        <taxon>Cryptotermes</taxon>
    </lineage>
</organism>
<reference evidence="1 2" key="1">
    <citation type="submission" date="2017-12" db="EMBL/GenBank/DDBJ databases">
        <title>Hemimetabolous genomes reveal molecular basis of termite eusociality.</title>
        <authorList>
            <person name="Harrison M.C."/>
            <person name="Jongepier E."/>
            <person name="Robertson H.M."/>
            <person name="Arning N."/>
            <person name="Bitard-Feildel T."/>
            <person name="Chao H."/>
            <person name="Childers C.P."/>
            <person name="Dinh H."/>
            <person name="Doddapaneni H."/>
            <person name="Dugan S."/>
            <person name="Gowin J."/>
            <person name="Greiner C."/>
            <person name="Han Y."/>
            <person name="Hu H."/>
            <person name="Hughes D.S.T."/>
            <person name="Huylmans A.-K."/>
            <person name="Kemena C."/>
            <person name="Kremer L.P.M."/>
            <person name="Lee S.L."/>
            <person name="Lopez-Ezquerra A."/>
            <person name="Mallet L."/>
            <person name="Monroy-Kuhn J.M."/>
            <person name="Moser A."/>
            <person name="Murali S.C."/>
            <person name="Muzny D.M."/>
            <person name="Otani S."/>
            <person name="Piulachs M.-D."/>
            <person name="Poelchau M."/>
            <person name="Qu J."/>
            <person name="Schaub F."/>
            <person name="Wada-Katsumata A."/>
            <person name="Worley K.C."/>
            <person name="Xie Q."/>
            <person name="Ylla G."/>
            <person name="Poulsen M."/>
            <person name="Gibbs R.A."/>
            <person name="Schal C."/>
            <person name="Richards S."/>
            <person name="Belles X."/>
            <person name="Korb J."/>
            <person name="Bornberg-Bauer E."/>
        </authorList>
    </citation>
    <scope>NUCLEOTIDE SEQUENCE [LARGE SCALE GENOMIC DNA]</scope>
    <source>
        <tissue evidence="1">Whole body</tissue>
    </source>
</reference>
<dbReference type="PANTHER" id="PTHR47326:SF1">
    <property type="entry name" value="HTH PSQ-TYPE DOMAIN-CONTAINING PROTEIN"/>
    <property type="match status" value="1"/>
</dbReference>
<dbReference type="EMBL" id="NEVH01002577">
    <property type="protein sequence ID" value="PNF41896.1"/>
    <property type="molecule type" value="Genomic_DNA"/>
</dbReference>
<proteinExistence type="predicted"/>
<feature type="non-terminal residue" evidence="1">
    <location>
        <position position="1"/>
    </location>
</feature>
<evidence type="ECO:0008006" key="3">
    <source>
        <dbReference type="Google" id="ProtNLM"/>
    </source>
</evidence>
<name>A0A2J7RM39_9NEOP</name>
<dbReference type="STRING" id="105785.A0A2J7RM39"/>
<evidence type="ECO:0000313" key="2">
    <source>
        <dbReference type="Proteomes" id="UP000235965"/>
    </source>
</evidence>